<feature type="region of interest" description="Disordered" evidence="1">
    <location>
        <begin position="24"/>
        <end position="81"/>
    </location>
</feature>
<dbReference type="AlphaFoldDB" id="A0A5N6KI16"/>
<evidence type="ECO:0000313" key="2">
    <source>
        <dbReference type="EMBL" id="KAB8303308.1"/>
    </source>
</evidence>
<sequence>MCKKGINKPTPYIPDTAKNARKFETPIRCDPKAQVVKTPTQTEVTKDRSFSRPDPKLSEAKKNQTQLDIRSSEKVSFSNEP</sequence>
<evidence type="ECO:0000313" key="3">
    <source>
        <dbReference type="Proteomes" id="UP000326757"/>
    </source>
</evidence>
<comment type="caution">
    <text evidence="2">The sequence shown here is derived from an EMBL/GenBank/DDBJ whole genome shotgun (WGS) entry which is preliminary data.</text>
</comment>
<reference evidence="2 3" key="1">
    <citation type="submission" date="2019-06" db="EMBL/GenBank/DDBJ databases">
        <title>Genome Sequence of the Brown Rot Fungal Pathogen Monilinia laxa.</title>
        <authorList>
            <person name="De Miccolis Angelini R.M."/>
            <person name="Landi L."/>
            <person name="Abate D."/>
            <person name="Pollastro S."/>
            <person name="Romanazzi G."/>
            <person name="Faretra F."/>
        </authorList>
    </citation>
    <scope>NUCLEOTIDE SEQUENCE [LARGE SCALE GENOMIC DNA]</scope>
    <source>
        <strain evidence="2 3">Mlax316</strain>
    </source>
</reference>
<evidence type="ECO:0000256" key="1">
    <source>
        <dbReference type="SAM" id="MobiDB-lite"/>
    </source>
</evidence>
<keyword evidence="3" id="KW-1185">Reference proteome</keyword>
<feature type="compositionally biased region" description="Basic and acidic residues" evidence="1">
    <location>
        <begin position="44"/>
        <end position="62"/>
    </location>
</feature>
<name>A0A5N6KI16_MONLA</name>
<gene>
    <name evidence="2" type="ORF">EYC80_004748</name>
</gene>
<feature type="compositionally biased region" description="Polar residues" evidence="1">
    <location>
        <begin position="63"/>
        <end position="81"/>
    </location>
</feature>
<dbReference type="EMBL" id="VIGI01000002">
    <property type="protein sequence ID" value="KAB8303308.1"/>
    <property type="molecule type" value="Genomic_DNA"/>
</dbReference>
<proteinExistence type="predicted"/>
<accession>A0A5N6KI16</accession>
<dbReference type="Proteomes" id="UP000326757">
    <property type="component" value="Unassembled WGS sequence"/>
</dbReference>
<organism evidence="2 3">
    <name type="scientific">Monilinia laxa</name>
    <name type="common">Brown rot fungus</name>
    <name type="synonym">Sclerotinia laxa</name>
    <dbReference type="NCBI Taxonomy" id="61186"/>
    <lineage>
        <taxon>Eukaryota</taxon>
        <taxon>Fungi</taxon>
        <taxon>Dikarya</taxon>
        <taxon>Ascomycota</taxon>
        <taxon>Pezizomycotina</taxon>
        <taxon>Leotiomycetes</taxon>
        <taxon>Helotiales</taxon>
        <taxon>Sclerotiniaceae</taxon>
        <taxon>Monilinia</taxon>
    </lineage>
</organism>
<protein>
    <submittedName>
        <fullName evidence="2">Uncharacterized protein</fullName>
    </submittedName>
</protein>